<evidence type="ECO:0000313" key="1">
    <source>
        <dbReference type="EMBL" id="QOG26783.1"/>
    </source>
</evidence>
<evidence type="ECO:0000313" key="2">
    <source>
        <dbReference type="Proteomes" id="UP000516696"/>
    </source>
</evidence>
<dbReference type="Proteomes" id="UP000516696">
    <property type="component" value="Chromosome"/>
</dbReference>
<protein>
    <submittedName>
        <fullName evidence="1">Uncharacterized protein</fullName>
    </submittedName>
</protein>
<dbReference type="EMBL" id="CP050485">
    <property type="protein sequence ID" value="QOG26783.1"/>
    <property type="molecule type" value="Genomic_DNA"/>
</dbReference>
<proteinExistence type="predicted"/>
<dbReference type="AlphaFoldDB" id="A0AAE7MNL5"/>
<sequence>MGVVEGARNQIRKMEHIIDQINEAEDLLVSLKTPALHPVSNELMNDIEIGISTHFMGSGYFKEDAKYRCHRVYIEQDLGIKDIQGQIRDLIAESCKKRIEELKSELRKMIFYAGDRHE</sequence>
<reference evidence="1 2" key="1">
    <citation type="submission" date="2020-03" db="EMBL/GenBank/DDBJ databases">
        <title>Characterization of ganglioside-mimicking enterococci.</title>
        <authorList>
            <person name="Patry R.T."/>
            <person name="Nothaft H."/>
            <person name="Bridger R."/>
            <person name="Shajahan A."/>
            <person name="Huynh S."/>
            <person name="Sanchez S."/>
            <person name="Azadi P."/>
            <person name="Cooper K."/>
            <person name="Miller W.G."/>
            <person name="Parker C.T."/>
            <person name="Wells L."/>
            <person name="Szymanski C.M."/>
        </authorList>
    </citation>
    <scope>NUCLEOTIDE SEQUENCE [LARGE SCALE GENOMIC DNA]</scope>
    <source>
        <strain evidence="1 2">EGM181</strain>
    </source>
</reference>
<gene>
    <name evidence="1" type="ORF">EGM181_05695</name>
</gene>
<name>A0AAE7MNL5_ENTGA</name>
<accession>A0AAE7MNL5</accession>
<organism evidence="1 2">
    <name type="scientific">Enterococcus gallinarum</name>
    <dbReference type="NCBI Taxonomy" id="1353"/>
    <lineage>
        <taxon>Bacteria</taxon>
        <taxon>Bacillati</taxon>
        <taxon>Bacillota</taxon>
        <taxon>Bacilli</taxon>
        <taxon>Lactobacillales</taxon>
        <taxon>Enterococcaceae</taxon>
        <taxon>Enterococcus</taxon>
    </lineage>
</organism>
<dbReference type="RefSeq" id="WP_113850049.1">
    <property type="nucleotide sequence ID" value="NZ_CP050485.1"/>
</dbReference>